<dbReference type="OMA" id="CCQRMVL"/>
<gene>
    <name evidence="2" type="ORF">ABL78_1231</name>
</gene>
<proteinExistence type="predicted"/>
<dbReference type="OrthoDB" id="263223at2759"/>
<sequence length="230" mass="25239">MPALASSVLAEVEADLRQRFSCSAANASSSSSSSSSSSAPSTALSLLIPEDWASVLQPLAPDTQCDPCAGLPGLVRYAQLRCAELPMRLQMEALRTRRYEHLLRQHTRELVTLSEYVTLVSRTPPTLVAAPRGAPADAHQHPSDSSSLPSDVRVLLAPEEVEHRLERAAERICKLEAMLQQDAEAKVQCCQRMVLLSEYVRALIRRVQREASSRATAGYKRTRSEDAKSD</sequence>
<evidence type="ECO:0000313" key="3">
    <source>
        <dbReference type="Proteomes" id="UP000038009"/>
    </source>
</evidence>
<feature type="region of interest" description="Disordered" evidence="1">
    <location>
        <begin position="210"/>
        <end position="230"/>
    </location>
</feature>
<reference evidence="2 3" key="1">
    <citation type="journal article" date="2015" name="PLoS Pathog.">
        <title>Leptomonas seymouri: Adaptations to the Dixenous Life Cycle Analyzed by Genome Sequencing, Transcriptome Profiling and Co-infection with Leishmania donovani.</title>
        <authorList>
            <person name="Kraeva N."/>
            <person name="Butenko A."/>
            <person name="Hlavacova J."/>
            <person name="Kostygov A."/>
            <person name="Myskova J."/>
            <person name="Grybchuk D."/>
            <person name="Lestinova T."/>
            <person name="Votypka J."/>
            <person name="Volf P."/>
            <person name="Opperdoes F."/>
            <person name="Flegontov P."/>
            <person name="Lukes J."/>
            <person name="Yurchenko V."/>
        </authorList>
    </citation>
    <scope>NUCLEOTIDE SEQUENCE [LARGE SCALE GENOMIC DNA]</scope>
    <source>
        <strain evidence="2 3">ATCC 30220</strain>
    </source>
</reference>
<accession>A0A0N1I7Q3</accession>
<evidence type="ECO:0000313" key="2">
    <source>
        <dbReference type="EMBL" id="KPI89650.1"/>
    </source>
</evidence>
<feature type="region of interest" description="Disordered" evidence="1">
    <location>
        <begin position="129"/>
        <end position="150"/>
    </location>
</feature>
<name>A0A0N1I7Q3_LEPSE</name>
<comment type="caution">
    <text evidence="2">The sequence shown here is derived from an EMBL/GenBank/DDBJ whole genome shotgun (WGS) entry which is preliminary data.</text>
</comment>
<dbReference type="Proteomes" id="UP000038009">
    <property type="component" value="Unassembled WGS sequence"/>
</dbReference>
<dbReference type="VEuPathDB" id="TriTrypDB:Lsey_0019_0160"/>
<keyword evidence="3" id="KW-1185">Reference proteome</keyword>
<organism evidence="2 3">
    <name type="scientific">Leptomonas seymouri</name>
    <dbReference type="NCBI Taxonomy" id="5684"/>
    <lineage>
        <taxon>Eukaryota</taxon>
        <taxon>Discoba</taxon>
        <taxon>Euglenozoa</taxon>
        <taxon>Kinetoplastea</taxon>
        <taxon>Metakinetoplastina</taxon>
        <taxon>Trypanosomatida</taxon>
        <taxon>Trypanosomatidae</taxon>
        <taxon>Leishmaniinae</taxon>
        <taxon>Leptomonas</taxon>
    </lineage>
</organism>
<dbReference type="EMBL" id="LJSK01000019">
    <property type="protein sequence ID" value="KPI89650.1"/>
    <property type="molecule type" value="Genomic_DNA"/>
</dbReference>
<dbReference type="AlphaFoldDB" id="A0A0N1I7Q3"/>
<evidence type="ECO:0000256" key="1">
    <source>
        <dbReference type="SAM" id="MobiDB-lite"/>
    </source>
</evidence>
<protein>
    <submittedName>
        <fullName evidence="2">Uncharacterized protein</fullName>
    </submittedName>
</protein>